<keyword evidence="7" id="KW-0677">Repeat</keyword>
<dbReference type="AlphaFoldDB" id="A0A6G4WBQ3"/>
<dbReference type="InterPro" id="IPR011049">
    <property type="entry name" value="Serralysin-like_metalloprot_C"/>
</dbReference>
<dbReference type="GO" id="GO:0031012">
    <property type="term" value="C:extracellular matrix"/>
    <property type="evidence" value="ECO:0007669"/>
    <property type="project" value="InterPro"/>
</dbReference>
<dbReference type="InterPro" id="IPR013858">
    <property type="entry name" value="Peptidase_M10B_C"/>
</dbReference>
<evidence type="ECO:0000256" key="6">
    <source>
        <dbReference type="ARBA" id="ARBA00022723"/>
    </source>
</evidence>
<dbReference type="PANTHER" id="PTHR38340:SF1">
    <property type="entry name" value="S-LAYER PROTEIN"/>
    <property type="match status" value="1"/>
</dbReference>
<keyword evidence="5 11" id="KW-0645">Protease</keyword>
<comment type="similarity">
    <text evidence="3">Belongs to the peptidase M10B family.</text>
</comment>
<keyword evidence="4" id="KW-0964">Secreted</keyword>
<dbReference type="CDD" id="cd04277">
    <property type="entry name" value="ZnMc_serralysin_like"/>
    <property type="match status" value="1"/>
</dbReference>
<comment type="subcellular location">
    <subcellularLocation>
        <location evidence="2">Secreted</location>
    </subcellularLocation>
</comment>
<dbReference type="InterPro" id="IPR024079">
    <property type="entry name" value="MetalloPept_cat_dom_sf"/>
</dbReference>
<dbReference type="InterPro" id="IPR050557">
    <property type="entry name" value="RTX_toxin/Mannuronan_C5-epim"/>
</dbReference>
<evidence type="ECO:0000256" key="8">
    <source>
        <dbReference type="ARBA" id="ARBA00022801"/>
    </source>
</evidence>
<protein>
    <submittedName>
        <fullName evidence="11">Protease</fullName>
    </submittedName>
</protein>
<comment type="cofactor">
    <cofactor evidence="1">
        <name>Ca(2+)</name>
        <dbReference type="ChEBI" id="CHEBI:29108"/>
    </cofactor>
</comment>
<dbReference type="GO" id="GO:0006508">
    <property type="term" value="P:proteolysis"/>
    <property type="evidence" value="ECO:0007669"/>
    <property type="project" value="UniProtKB-KW"/>
</dbReference>
<proteinExistence type="inferred from homology"/>
<dbReference type="Proteomes" id="UP001642900">
    <property type="component" value="Unassembled WGS sequence"/>
</dbReference>
<dbReference type="GO" id="GO:0004222">
    <property type="term" value="F:metalloendopeptidase activity"/>
    <property type="evidence" value="ECO:0007669"/>
    <property type="project" value="InterPro"/>
</dbReference>
<evidence type="ECO:0000256" key="2">
    <source>
        <dbReference type="ARBA" id="ARBA00004613"/>
    </source>
</evidence>
<dbReference type="PRINTS" id="PR00313">
    <property type="entry name" value="CABNDNGRPT"/>
</dbReference>
<dbReference type="InterPro" id="IPR001818">
    <property type="entry name" value="Pept_M10_metallopeptidase"/>
</dbReference>
<dbReference type="Gene3D" id="2.150.10.10">
    <property type="entry name" value="Serralysin-like metalloprotease, C-terminal"/>
    <property type="match status" value="2"/>
</dbReference>
<organism evidence="11 12">
    <name type="scientific">Allomesorhizobium camelthorni</name>
    <dbReference type="NCBI Taxonomy" id="475069"/>
    <lineage>
        <taxon>Bacteria</taxon>
        <taxon>Pseudomonadati</taxon>
        <taxon>Pseudomonadota</taxon>
        <taxon>Alphaproteobacteria</taxon>
        <taxon>Hyphomicrobiales</taxon>
        <taxon>Phyllobacteriaceae</taxon>
        <taxon>Allomesorhizobium</taxon>
    </lineage>
</organism>
<dbReference type="GO" id="GO:0008270">
    <property type="term" value="F:zinc ion binding"/>
    <property type="evidence" value="ECO:0007669"/>
    <property type="project" value="InterPro"/>
</dbReference>
<dbReference type="SUPFAM" id="SSF51120">
    <property type="entry name" value="beta-Roll"/>
    <property type="match status" value="2"/>
</dbReference>
<dbReference type="Pfam" id="PF08548">
    <property type="entry name" value="Peptidase_M10_C"/>
    <property type="match status" value="2"/>
</dbReference>
<keyword evidence="6" id="KW-0479">Metal-binding</keyword>
<dbReference type="InterPro" id="IPR001343">
    <property type="entry name" value="Hemolysn_Ca-bd"/>
</dbReference>
<dbReference type="GO" id="GO:0005509">
    <property type="term" value="F:calcium ion binding"/>
    <property type="evidence" value="ECO:0007669"/>
    <property type="project" value="InterPro"/>
</dbReference>
<dbReference type="SMART" id="SM00235">
    <property type="entry name" value="ZnMc"/>
    <property type="match status" value="1"/>
</dbReference>
<dbReference type="InterPro" id="IPR034033">
    <property type="entry name" value="Serralysin-like"/>
</dbReference>
<evidence type="ECO:0000256" key="7">
    <source>
        <dbReference type="ARBA" id="ARBA00022737"/>
    </source>
</evidence>
<gene>
    <name evidence="11" type="ORF">G6N73_13720</name>
</gene>
<keyword evidence="8" id="KW-0378">Hydrolase</keyword>
<dbReference type="Gene3D" id="3.40.390.10">
    <property type="entry name" value="Collagenase (Catalytic Domain)"/>
    <property type="match status" value="1"/>
</dbReference>
<dbReference type="EMBL" id="JAAKZF010000015">
    <property type="protein sequence ID" value="NGO52225.1"/>
    <property type="molecule type" value="Genomic_DNA"/>
</dbReference>
<dbReference type="RefSeq" id="WP_165028421.1">
    <property type="nucleotide sequence ID" value="NZ_JAAKZF010000015.1"/>
</dbReference>
<evidence type="ECO:0000259" key="10">
    <source>
        <dbReference type="SMART" id="SM00235"/>
    </source>
</evidence>
<evidence type="ECO:0000313" key="11">
    <source>
        <dbReference type="EMBL" id="NGO52225.1"/>
    </source>
</evidence>
<dbReference type="SUPFAM" id="SSF55486">
    <property type="entry name" value="Metalloproteases ('zincins'), catalytic domain"/>
    <property type="match status" value="1"/>
</dbReference>
<evidence type="ECO:0000256" key="9">
    <source>
        <dbReference type="ARBA" id="ARBA00022833"/>
    </source>
</evidence>
<evidence type="ECO:0000256" key="5">
    <source>
        <dbReference type="ARBA" id="ARBA00022670"/>
    </source>
</evidence>
<dbReference type="InterPro" id="IPR006026">
    <property type="entry name" value="Peptidase_Metallo"/>
</dbReference>
<accession>A0A6G4WBQ3</accession>
<comment type="caution">
    <text evidence="11">The sequence shown here is derived from an EMBL/GenBank/DDBJ whole genome shotgun (WGS) entry which is preliminary data.</text>
</comment>
<evidence type="ECO:0000313" key="12">
    <source>
        <dbReference type="Proteomes" id="UP001642900"/>
    </source>
</evidence>
<dbReference type="PANTHER" id="PTHR38340">
    <property type="entry name" value="S-LAYER PROTEIN"/>
    <property type="match status" value="1"/>
</dbReference>
<sequence>MPATATFALSGDPYIDGVLGGPKWAVNDLTFSFPSSASFYGAGYGDGEPTDNFGSLNAAQQFAARATFNMISSVANLAFTEVAETSTAHADLRLAMSDAPSTAWAYLPSTAAEGGDAWFNRSNGYYDSPAKGNYAYTTFLHEIGHAVGLEHAHEGNVMPTDRDSMEYTVMSYRSYVGGSTSGGYTNETWGYAQSLMMYDIAGLQHMYGADYTTNSANTTYSWSPTTGEMFVNGIGQGAPGANRIFLTVWDGGGTDTYDFSSYTTNLKIDLRPGEWTITSSAQLAKLHYDGSKVAVGNIANALLYNNDARSLIENARGGSGNDVITGNATSNGLWGGAGNDTFYGREGNDCLRGGPGADWLDGGSGADMANYWGAAATSAAKGTGIIADLAWQGLNTGEAAGDRYVSIEQLYGSTFNDDLRGDGSSNLICGGPGGDVIYGRGSNDQIQGGDGHDVLIGGYGGDWLHGGKGPDIFLFQGIGDSLPTQRDTIADFSSGLDKIDLRRLDANRNEAGDQAFSFIGDSEFTGSAGELQFRDGMLSGDVDADRMVDFQVQLTNVSVLIESDFWL</sequence>
<evidence type="ECO:0000256" key="3">
    <source>
        <dbReference type="ARBA" id="ARBA00009490"/>
    </source>
</evidence>
<evidence type="ECO:0000256" key="4">
    <source>
        <dbReference type="ARBA" id="ARBA00022525"/>
    </source>
</evidence>
<evidence type="ECO:0000256" key="1">
    <source>
        <dbReference type="ARBA" id="ARBA00001913"/>
    </source>
</evidence>
<name>A0A6G4WBQ3_9HYPH</name>
<keyword evidence="12" id="KW-1185">Reference proteome</keyword>
<keyword evidence="9" id="KW-0862">Zinc</keyword>
<dbReference type="GO" id="GO:0005615">
    <property type="term" value="C:extracellular space"/>
    <property type="evidence" value="ECO:0007669"/>
    <property type="project" value="InterPro"/>
</dbReference>
<dbReference type="Pfam" id="PF00413">
    <property type="entry name" value="Peptidase_M10"/>
    <property type="match status" value="1"/>
</dbReference>
<dbReference type="InterPro" id="IPR018511">
    <property type="entry name" value="Hemolysin-typ_Ca-bd_CS"/>
</dbReference>
<dbReference type="PROSITE" id="PS00330">
    <property type="entry name" value="HEMOLYSIN_CALCIUM"/>
    <property type="match status" value="3"/>
</dbReference>
<dbReference type="Pfam" id="PF00353">
    <property type="entry name" value="HemolysinCabind"/>
    <property type="match status" value="2"/>
</dbReference>
<feature type="domain" description="Peptidase metallopeptidase" evidence="10">
    <location>
        <begin position="20"/>
        <end position="209"/>
    </location>
</feature>
<reference evidence="11 12" key="1">
    <citation type="submission" date="2020-02" db="EMBL/GenBank/DDBJ databases">
        <title>Genome sequence of strain CCNWXJ40-4.</title>
        <authorList>
            <person name="Gao J."/>
            <person name="Sun J."/>
        </authorList>
    </citation>
    <scope>NUCLEOTIDE SEQUENCE [LARGE SCALE GENOMIC DNA]</scope>
    <source>
        <strain evidence="11 12">CCNWXJ 40-4</strain>
    </source>
</reference>